<feature type="compositionally biased region" description="Low complexity" evidence="1">
    <location>
        <begin position="328"/>
        <end position="343"/>
    </location>
</feature>
<reference evidence="2 3" key="1">
    <citation type="journal article" date="2021" name="Nat. Commun.">
        <title>Genetic determinants of endophytism in the Arabidopsis root mycobiome.</title>
        <authorList>
            <person name="Mesny F."/>
            <person name="Miyauchi S."/>
            <person name="Thiergart T."/>
            <person name="Pickel B."/>
            <person name="Atanasova L."/>
            <person name="Karlsson M."/>
            <person name="Huettel B."/>
            <person name="Barry K.W."/>
            <person name="Haridas S."/>
            <person name="Chen C."/>
            <person name="Bauer D."/>
            <person name="Andreopoulos W."/>
            <person name="Pangilinan J."/>
            <person name="LaButti K."/>
            <person name="Riley R."/>
            <person name="Lipzen A."/>
            <person name="Clum A."/>
            <person name="Drula E."/>
            <person name="Henrissat B."/>
            <person name="Kohler A."/>
            <person name="Grigoriev I.V."/>
            <person name="Martin F.M."/>
            <person name="Hacquard S."/>
        </authorList>
    </citation>
    <scope>NUCLEOTIDE SEQUENCE [LARGE SCALE GENOMIC DNA]</scope>
    <source>
        <strain evidence="2 3">MPI-CAGE-CH-0241</strain>
    </source>
</reference>
<comment type="caution">
    <text evidence="2">The sequence shown here is derived from an EMBL/GenBank/DDBJ whole genome shotgun (WGS) entry which is preliminary data.</text>
</comment>
<feature type="compositionally biased region" description="Polar residues" evidence="1">
    <location>
        <begin position="1"/>
        <end position="10"/>
    </location>
</feature>
<name>A0A9P8WC81_9HYPO</name>
<feature type="compositionally biased region" description="Low complexity" evidence="1">
    <location>
        <begin position="19"/>
        <end position="53"/>
    </location>
</feature>
<evidence type="ECO:0000313" key="2">
    <source>
        <dbReference type="EMBL" id="KAH6895203.1"/>
    </source>
</evidence>
<dbReference type="AlphaFoldDB" id="A0A9P8WC81"/>
<feature type="compositionally biased region" description="Polar residues" evidence="1">
    <location>
        <begin position="59"/>
        <end position="78"/>
    </location>
</feature>
<feature type="region of interest" description="Disordered" evidence="1">
    <location>
        <begin position="141"/>
        <end position="160"/>
    </location>
</feature>
<dbReference type="InterPro" id="IPR018809">
    <property type="entry name" value="DUF2406"/>
</dbReference>
<dbReference type="OrthoDB" id="5330253at2759"/>
<dbReference type="Proteomes" id="UP000777438">
    <property type="component" value="Unassembled WGS sequence"/>
</dbReference>
<protein>
    <submittedName>
        <fullName evidence="2">Uncharacterized protein</fullName>
    </submittedName>
</protein>
<feature type="compositionally biased region" description="Basic residues" evidence="1">
    <location>
        <begin position="402"/>
        <end position="412"/>
    </location>
</feature>
<feature type="compositionally biased region" description="Polar residues" evidence="1">
    <location>
        <begin position="222"/>
        <end position="237"/>
    </location>
</feature>
<organism evidence="2 3">
    <name type="scientific">Thelonectria olida</name>
    <dbReference type="NCBI Taxonomy" id="1576542"/>
    <lineage>
        <taxon>Eukaryota</taxon>
        <taxon>Fungi</taxon>
        <taxon>Dikarya</taxon>
        <taxon>Ascomycota</taxon>
        <taxon>Pezizomycotina</taxon>
        <taxon>Sordariomycetes</taxon>
        <taxon>Hypocreomycetidae</taxon>
        <taxon>Hypocreales</taxon>
        <taxon>Nectriaceae</taxon>
        <taxon>Thelonectria</taxon>
    </lineage>
</organism>
<dbReference type="EMBL" id="JAGPYM010000004">
    <property type="protein sequence ID" value="KAH6895203.1"/>
    <property type="molecule type" value="Genomic_DNA"/>
</dbReference>
<feature type="compositionally biased region" description="Polar residues" evidence="1">
    <location>
        <begin position="283"/>
        <end position="311"/>
    </location>
</feature>
<feature type="region of interest" description="Disordered" evidence="1">
    <location>
        <begin position="1"/>
        <end position="112"/>
    </location>
</feature>
<feature type="region of interest" description="Disordered" evidence="1">
    <location>
        <begin position="180"/>
        <end position="412"/>
    </location>
</feature>
<gene>
    <name evidence="2" type="ORF">B0T10DRAFT_210281</name>
</gene>
<feature type="compositionally biased region" description="Basic and acidic residues" evidence="1">
    <location>
        <begin position="88"/>
        <end position="105"/>
    </location>
</feature>
<feature type="compositionally biased region" description="Basic and acidic residues" evidence="1">
    <location>
        <begin position="146"/>
        <end position="160"/>
    </location>
</feature>
<sequence length="412" mass="46088">MATSSEQYRQYTLPPSPRQAQLPQQHQQQYYPQHQQQSEQSQQHQQQVSYQAPPRATHQRPSQQQHPSKSRTLSFVSQKSHKSSGSKDLTETSAEKEAKRLHSKADPTLAINEAEPSTVAAMKTEMAYAPLRSIQHKDVFGNAISDPDRSNPTRNRWERPLDTIRSFEAAIDGGYARKSIFGGTDTESVHGGVNRRNSSLTRGAPRFPHDSYYSGRPPSFRPETTQFDLGSRTSYFDGQQYGGGYGTGPGRQRMSRMQTEPGPSGYGRNPNIYPMPNKDRSYETVTSAAGSGNSDQAGYQTDPTSSDNSSIERAVPVKRQPLNDYAARSSQGQQYGQQYQRGYLAPVSNGQARPPQQRAPNSVPPPTVQQQPPPPAGKQKTTLLRRSSTQNRQTETPEKRKSWFSRRFNKNS</sequence>
<feature type="compositionally biased region" description="Polar residues" evidence="1">
    <location>
        <begin position="379"/>
        <end position="394"/>
    </location>
</feature>
<evidence type="ECO:0000256" key="1">
    <source>
        <dbReference type="SAM" id="MobiDB-lite"/>
    </source>
</evidence>
<keyword evidence="3" id="KW-1185">Reference proteome</keyword>
<proteinExistence type="predicted"/>
<evidence type="ECO:0000313" key="3">
    <source>
        <dbReference type="Proteomes" id="UP000777438"/>
    </source>
</evidence>
<feature type="compositionally biased region" description="Gly residues" evidence="1">
    <location>
        <begin position="240"/>
        <end position="249"/>
    </location>
</feature>
<dbReference type="PANTHER" id="PTHR28186:SF1">
    <property type="entry name" value="MEIOTICALLY UP-REGULATED GENE 9 PROTEIN"/>
    <property type="match status" value="1"/>
</dbReference>
<dbReference type="Pfam" id="PF10295">
    <property type="entry name" value="DUF2406"/>
    <property type="match status" value="1"/>
</dbReference>
<feature type="compositionally biased region" description="Pro residues" evidence="1">
    <location>
        <begin position="362"/>
        <end position="376"/>
    </location>
</feature>
<accession>A0A9P8WC81</accession>
<dbReference type="PANTHER" id="PTHR28186">
    <property type="entry name" value="MEIOTICALLY UP-REGULATED GENE 9 PROTEIN"/>
    <property type="match status" value="1"/>
</dbReference>